<protein>
    <submittedName>
        <fullName evidence="3">Uncharacterized protein</fullName>
    </submittedName>
</protein>
<feature type="region of interest" description="Disordered" evidence="2">
    <location>
        <begin position="186"/>
        <end position="247"/>
    </location>
</feature>
<dbReference type="AlphaFoldDB" id="A0A367K088"/>
<comment type="caution">
    <text evidence="3">The sequence shown here is derived from an EMBL/GenBank/DDBJ whole genome shotgun (WGS) entry which is preliminary data.</text>
</comment>
<feature type="compositionally biased region" description="Basic and acidic residues" evidence="2">
    <location>
        <begin position="55"/>
        <end position="65"/>
    </location>
</feature>
<dbReference type="Proteomes" id="UP000253551">
    <property type="component" value="Unassembled WGS sequence"/>
</dbReference>
<evidence type="ECO:0000313" key="3">
    <source>
        <dbReference type="EMBL" id="RCH95613.1"/>
    </source>
</evidence>
<keyword evidence="1" id="KW-0175">Coiled coil</keyword>
<evidence type="ECO:0000256" key="2">
    <source>
        <dbReference type="SAM" id="MobiDB-lite"/>
    </source>
</evidence>
<keyword evidence="4" id="KW-1185">Reference proteome</keyword>
<gene>
    <name evidence="3" type="ORF">CU098_009718</name>
</gene>
<dbReference type="OrthoDB" id="2283025at2759"/>
<organism evidence="3 4">
    <name type="scientific">Rhizopus stolonifer</name>
    <name type="common">Rhizopus nigricans</name>
    <dbReference type="NCBI Taxonomy" id="4846"/>
    <lineage>
        <taxon>Eukaryota</taxon>
        <taxon>Fungi</taxon>
        <taxon>Fungi incertae sedis</taxon>
        <taxon>Mucoromycota</taxon>
        <taxon>Mucoromycotina</taxon>
        <taxon>Mucoromycetes</taxon>
        <taxon>Mucorales</taxon>
        <taxon>Mucorineae</taxon>
        <taxon>Rhizopodaceae</taxon>
        <taxon>Rhizopus</taxon>
    </lineage>
</organism>
<reference evidence="3 4" key="1">
    <citation type="journal article" date="2018" name="G3 (Bethesda)">
        <title>Phylogenetic and Phylogenomic Definition of Rhizopus Species.</title>
        <authorList>
            <person name="Gryganskyi A.P."/>
            <person name="Golan J."/>
            <person name="Dolatabadi S."/>
            <person name="Mondo S."/>
            <person name="Robb S."/>
            <person name="Idnurm A."/>
            <person name="Muszewska A."/>
            <person name="Steczkiewicz K."/>
            <person name="Masonjones S."/>
            <person name="Liao H.L."/>
            <person name="Gajdeczka M.T."/>
            <person name="Anike F."/>
            <person name="Vuek A."/>
            <person name="Anishchenko I.M."/>
            <person name="Voigt K."/>
            <person name="de Hoog G.S."/>
            <person name="Smith M.E."/>
            <person name="Heitman J."/>
            <person name="Vilgalys R."/>
            <person name="Stajich J.E."/>
        </authorList>
    </citation>
    <scope>NUCLEOTIDE SEQUENCE [LARGE SCALE GENOMIC DNA]</scope>
    <source>
        <strain evidence="3 4">LSU 92-RS-03</strain>
    </source>
</reference>
<dbReference type="STRING" id="4846.A0A367K088"/>
<sequence>MDSAERWRTNKSSITQRNVDKELLRIKSLGVVSVLNRTFEDEPRGRSRSTSHSSGSEDRELESVKLENEHQRELLRLQDALVDQLSEQIEYLLENNNQPQGDEIKSIRKELEDLGAEKETCEKEIQRVKERLEKNEIKMERMERLAEEMRQRYEDQQDSMKAKMEIMTQQLKEKDEVVNRLSLSLSRSSTFSERNEEDDQSVRSTSSSKQRRSYIARWKGNSLPPASPPPSTPLPPVPSDRRRSSASRLPVIAQKHMSVDAVGGPQSFSSIYEQEMYYKEFTDQLQQRLSVSKEIDDLSVWRPSDYDEIQRKIESEDWLEDQQKVAFWKGMKKKLKV</sequence>
<evidence type="ECO:0000313" key="4">
    <source>
        <dbReference type="Proteomes" id="UP000253551"/>
    </source>
</evidence>
<feature type="coiled-coil region" evidence="1">
    <location>
        <begin position="104"/>
        <end position="170"/>
    </location>
</feature>
<dbReference type="EMBL" id="PJQM01002408">
    <property type="protein sequence ID" value="RCH95613.1"/>
    <property type="molecule type" value="Genomic_DNA"/>
</dbReference>
<accession>A0A367K088</accession>
<name>A0A367K088_RHIST</name>
<feature type="region of interest" description="Disordered" evidence="2">
    <location>
        <begin position="38"/>
        <end position="65"/>
    </location>
</feature>
<feature type="compositionally biased region" description="Pro residues" evidence="2">
    <location>
        <begin position="225"/>
        <end position="238"/>
    </location>
</feature>
<evidence type="ECO:0000256" key="1">
    <source>
        <dbReference type="SAM" id="Coils"/>
    </source>
</evidence>
<proteinExistence type="predicted"/>